<evidence type="ECO:0000313" key="6">
    <source>
        <dbReference type="Proteomes" id="UP000242188"/>
    </source>
</evidence>
<feature type="compositionally biased region" description="Polar residues" evidence="4">
    <location>
        <begin position="823"/>
        <end position="833"/>
    </location>
</feature>
<dbReference type="Proteomes" id="UP000242188">
    <property type="component" value="Unassembled WGS sequence"/>
</dbReference>
<evidence type="ECO:0000256" key="2">
    <source>
        <dbReference type="ARBA" id="ARBA00022737"/>
    </source>
</evidence>
<sequence>MELMRMLNDSSRGSRKKGSIPQEEEEPMSKQMKILLERKKEEERNKALGHWGTLRNSIRRTITAVTQADLKERVISHGIHHMRKLNHPGTIKSVLYMSDTKEYVTTDGKNIRVFLEDGRKKESYIPEEPIDNLVYCKHTKQYVGWITDQDEIFLMNSEFEIISQARVPSKINLAMYNQSAREFVTISPGYLVCWAFRYGARHLIPRKMTKIRFNDDKTFRHIVLEETASRRQKCYLSNNTGIVAYNVFEGKELIHKKDLHERLITALTYFNPLKYLITGALDGTIKVWDNDWFLKMVFVGHTQCVNILAIYPEGPAVISASYDCTIRVWNLDSCDEMDRAKLDTPVEGLAAELNYDVFFTYGAKQVDLWKIQHLYNIFTAIGQRVNSIKQTTHPFYPIRSLVVSRDCSIRLITPPSGDVMTTLLMDPSIGIVDAAYAVAEEKLFTVVGNGDIYKCRTDINPAQVEAVWKCQNPREACNYLLIYEYVPDFKSDAWAAFRRGLATKSINQASEGDEPVSNNRTILLGGRKDGYICVFNFETGDVEFKIDAHGVKGVLSMIANSKEDQLISAGKDNIIKVWRLYPYAQEALAPLLLFYCKYTPIHMTMLKTNLCVAFQDHSTATYSIVIYNLKDRNLFEHQPEDDHTDSITGLTSCQRMKLYASSSLDGTIKIWDEQNNLIRHLKLKTMPYSVGFCSSRGDLLVGIGPHLYRVPYQVYLPKTYMFKMVSMKFTDPKPEPIVELNEKLVKKLSKREFTRLKKSHSAFNYVNKGSSLAQPTVKYYSERDRDVLNEAFLSRMSREVSMVKPTTELIQAITKEQPPVVSELTTPVPQTKPETPVAKAPSPEVQHESPTPSDAKKEKVVHFSREPSKVSSVHSTSLPRLSREPTSTPLQPAYPVLNATGFVPNSVMVKILWPPPPPPPPKKEDRWQPPALTARQLAEIAGTQYVSPPPEEEEEILEATPEPMYFDYGSKEDEESVREESPIVSEPPTPSPPPIRPKDAKEVTFSQKDTVHVIDKNATPPMTSREPTSLLSKLQGLTKPPPDDDDSTITTTPRSPRDLDIDKPIPSPAEVKPRPPAPLPKREFKPLPPPFVKKPLPPSPPPPVVVEKTPPSTPMKRVRAGPTPKARTPTPPRPDTPVPDFITQFNGTPWFEKFFPSLESIPKPWTPENFATMLSRVIRLADYPMKTSITEALTMLFTQEDMSEATVSAIDKTLVAILNHSKEPPTCLVTSQKSFILSSLRAMTKFGLYDKEYITELMVQFLDGDKEVRITVAESLSASGLQDPHKHIPKELDSWDIWNVEEDDRKADLRKMAQQWLDRWMTSYKLHLTDTIERMKKGQNIHGKLSRGDGKKRGNKSILRKSVGGDDDQETVTTLPEGTEFIPRVPGVDRRRSITVTFDKPPDVSVVETATYMDALNYFCDMMMEKAVDGLRKGGKRGAGSQDNVVQAKNTVLVLPKVPHKPALVRLGETHTSKCRPHRETNLHIDYRQLATTNRGNQPPPGQLTGFTPSINLPMKTLYINPFRSRIDEFDSRFQEPILITLKSSQKYFIPSQSMVPTLEEPLLAPAH</sequence>
<dbReference type="PROSITE" id="PS00678">
    <property type="entry name" value="WD_REPEATS_1"/>
    <property type="match status" value="1"/>
</dbReference>
<dbReference type="SMART" id="SM00320">
    <property type="entry name" value="WD40"/>
    <property type="match status" value="4"/>
</dbReference>
<keyword evidence="6" id="KW-1185">Reference proteome</keyword>
<feature type="repeat" description="WD" evidence="3">
    <location>
        <begin position="257"/>
        <end position="289"/>
    </location>
</feature>
<keyword evidence="1 3" id="KW-0853">WD repeat</keyword>
<dbReference type="PRINTS" id="PR00320">
    <property type="entry name" value="GPROTEINBRPT"/>
</dbReference>
<evidence type="ECO:0000256" key="1">
    <source>
        <dbReference type="ARBA" id="ARBA00022574"/>
    </source>
</evidence>
<evidence type="ECO:0000313" key="5">
    <source>
        <dbReference type="EMBL" id="OWF56397.1"/>
    </source>
</evidence>
<feature type="compositionally biased region" description="Basic and acidic residues" evidence="4">
    <location>
        <begin position="854"/>
        <end position="868"/>
    </location>
</feature>
<reference evidence="5 6" key="1">
    <citation type="journal article" date="2017" name="Nat. Ecol. Evol.">
        <title>Scallop genome provides insights into evolution of bilaterian karyotype and development.</title>
        <authorList>
            <person name="Wang S."/>
            <person name="Zhang J."/>
            <person name="Jiao W."/>
            <person name="Li J."/>
            <person name="Xun X."/>
            <person name="Sun Y."/>
            <person name="Guo X."/>
            <person name="Huan P."/>
            <person name="Dong B."/>
            <person name="Zhang L."/>
            <person name="Hu X."/>
            <person name="Sun X."/>
            <person name="Wang J."/>
            <person name="Zhao C."/>
            <person name="Wang Y."/>
            <person name="Wang D."/>
            <person name="Huang X."/>
            <person name="Wang R."/>
            <person name="Lv J."/>
            <person name="Li Y."/>
            <person name="Zhang Z."/>
            <person name="Liu B."/>
            <person name="Lu W."/>
            <person name="Hui Y."/>
            <person name="Liang J."/>
            <person name="Zhou Z."/>
            <person name="Hou R."/>
            <person name="Li X."/>
            <person name="Liu Y."/>
            <person name="Li H."/>
            <person name="Ning X."/>
            <person name="Lin Y."/>
            <person name="Zhao L."/>
            <person name="Xing Q."/>
            <person name="Dou J."/>
            <person name="Li Y."/>
            <person name="Mao J."/>
            <person name="Guo H."/>
            <person name="Dou H."/>
            <person name="Li T."/>
            <person name="Mu C."/>
            <person name="Jiang W."/>
            <person name="Fu Q."/>
            <person name="Fu X."/>
            <person name="Miao Y."/>
            <person name="Liu J."/>
            <person name="Yu Q."/>
            <person name="Li R."/>
            <person name="Liao H."/>
            <person name="Li X."/>
            <person name="Kong Y."/>
            <person name="Jiang Z."/>
            <person name="Chourrout D."/>
            <person name="Li R."/>
            <person name="Bao Z."/>
        </authorList>
    </citation>
    <scope>NUCLEOTIDE SEQUENCE [LARGE SCALE GENOMIC DNA]</scope>
    <source>
        <strain evidence="5 6">PY_sf001</strain>
    </source>
</reference>
<dbReference type="EMBL" id="NEDP02000210">
    <property type="protein sequence ID" value="OWF56397.1"/>
    <property type="molecule type" value="Genomic_DNA"/>
</dbReference>
<dbReference type="PROSITE" id="PS50082">
    <property type="entry name" value="WD_REPEATS_2"/>
    <property type="match status" value="3"/>
</dbReference>
<dbReference type="SUPFAM" id="SSF50978">
    <property type="entry name" value="WD40 repeat-like"/>
    <property type="match status" value="2"/>
</dbReference>
<dbReference type="InterPro" id="IPR019775">
    <property type="entry name" value="WD40_repeat_CS"/>
</dbReference>
<feature type="region of interest" description="Disordered" evidence="4">
    <location>
        <begin position="820"/>
        <end position="889"/>
    </location>
</feature>
<proteinExistence type="predicted"/>
<comment type="caution">
    <text evidence="5">The sequence shown here is derived from an EMBL/GenBank/DDBJ whole genome shotgun (WGS) entry which is preliminary data.</text>
</comment>
<dbReference type="InterPro" id="IPR036322">
    <property type="entry name" value="WD40_repeat_dom_sf"/>
</dbReference>
<feature type="repeat" description="WD" evidence="3">
    <location>
        <begin position="640"/>
        <end position="672"/>
    </location>
</feature>
<dbReference type="InterPro" id="IPR001680">
    <property type="entry name" value="WD40_rpt"/>
</dbReference>
<protein>
    <submittedName>
        <fullName evidence="5">WD repeat-containing protein</fullName>
    </submittedName>
</protein>
<dbReference type="PANTHER" id="PTHR45532">
    <property type="entry name" value="WD REPEAT-CONTAINING PROTEIN 97"/>
    <property type="match status" value="1"/>
</dbReference>
<dbReference type="PANTHER" id="PTHR45532:SF1">
    <property type="entry name" value="WD REPEAT-CONTAINING PROTEIN 97"/>
    <property type="match status" value="1"/>
</dbReference>
<feature type="region of interest" description="Disordered" evidence="4">
    <location>
        <begin position="1"/>
        <end position="30"/>
    </location>
</feature>
<keyword evidence="2" id="KW-0677">Repeat</keyword>
<dbReference type="InterPro" id="IPR015943">
    <property type="entry name" value="WD40/YVTN_repeat-like_dom_sf"/>
</dbReference>
<dbReference type="STRING" id="6573.A0A210R5P5"/>
<dbReference type="Gene3D" id="2.130.10.10">
    <property type="entry name" value="YVTN repeat-like/Quinoprotein amine dehydrogenase"/>
    <property type="match status" value="2"/>
</dbReference>
<evidence type="ECO:0000256" key="3">
    <source>
        <dbReference type="PROSITE-ProRule" id="PRU00221"/>
    </source>
</evidence>
<name>A0A210R5P5_MIZYE</name>
<dbReference type="Pfam" id="PF00400">
    <property type="entry name" value="WD40"/>
    <property type="match status" value="4"/>
</dbReference>
<feature type="compositionally biased region" description="Pro residues" evidence="4">
    <location>
        <begin position="1086"/>
        <end position="1104"/>
    </location>
</feature>
<feature type="compositionally biased region" description="Polar residues" evidence="4">
    <location>
        <begin position="869"/>
        <end position="889"/>
    </location>
</feature>
<feature type="repeat" description="WD" evidence="3">
    <location>
        <begin position="298"/>
        <end position="339"/>
    </location>
</feature>
<dbReference type="OrthoDB" id="6262491at2759"/>
<evidence type="ECO:0000256" key="4">
    <source>
        <dbReference type="SAM" id="MobiDB-lite"/>
    </source>
</evidence>
<organism evidence="5 6">
    <name type="scientific">Mizuhopecten yessoensis</name>
    <name type="common">Japanese scallop</name>
    <name type="synonym">Patinopecten yessoensis</name>
    <dbReference type="NCBI Taxonomy" id="6573"/>
    <lineage>
        <taxon>Eukaryota</taxon>
        <taxon>Metazoa</taxon>
        <taxon>Spiralia</taxon>
        <taxon>Lophotrochozoa</taxon>
        <taxon>Mollusca</taxon>
        <taxon>Bivalvia</taxon>
        <taxon>Autobranchia</taxon>
        <taxon>Pteriomorphia</taxon>
        <taxon>Pectinida</taxon>
        <taxon>Pectinoidea</taxon>
        <taxon>Pectinidae</taxon>
        <taxon>Mizuhopecten</taxon>
    </lineage>
</organism>
<feature type="region of interest" description="Disordered" evidence="4">
    <location>
        <begin position="960"/>
        <end position="1138"/>
    </location>
</feature>
<feature type="region of interest" description="Disordered" evidence="4">
    <location>
        <begin position="1338"/>
        <end position="1373"/>
    </location>
</feature>
<gene>
    <name evidence="5" type="ORF">KP79_PYT14377</name>
</gene>
<feature type="compositionally biased region" description="Polar residues" evidence="4">
    <location>
        <begin position="1020"/>
        <end position="1032"/>
    </location>
</feature>
<dbReference type="PROSITE" id="PS50294">
    <property type="entry name" value="WD_REPEATS_REGION"/>
    <property type="match status" value="3"/>
</dbReference>
<feature type="compositionally biased region" description="Pro residues" evidence="4">
    <location>
        <begin position="985"/>
        <end position="995"/>
    </location>
</feature>
<dbReference type="InterPro" id="IPR020472">
    <property type="entry name" value="WD40_PAC1"/>
</dbReference>
<accession>A0A210R5P5</accession>